<dbReference type="RefSeq" id="WP_205363920.1">
    <property type="nucleotide sequence ID" value="NZ_JADKYB010000032.1"/>
</dbReference>
<evidence type="ECO:0000313" key="2">
    <source>
        <dbReference type="Proteomes" id="UP000749040"/>
    </source>
</evidence>
<protein>
    <submittedName>
        <fullName evidence="1">Uncharacterized protein</fullName>
    </submittedName>
</protein>
<sequence>MRFTQPAGPVVGAGGGGTVAPGLDAVAVPGVVPVAVVALADGTAEDAVGPP</sequence>
<comment type="caution">
    <text evidence="1">The sequence shown here is derived from an EMBL/GenBank/DDBJ whole genome shotgun (WGS) entry which is preliminary data.</text>
</comment>
<dbReference type="Proteomes" id="UP000749040">
    <property type="component" value="Unassembled WGS sequence"/>
</dbReference>
<evidence type="ECO:0000313" key="1">
    <source>
        <dbReference type="EMBL" id="MBM9510191.1"/>
    </source>
</evidence>
<accession>A0ABS2U627</accession>
<name>A0ABS2U627_9ACTN</name>
<gene>
    <name evidence="1" type="ORF">ITX44_37675</name>
</gene>
<proteinExistence type="predicted"/>
<organism evidence="1 2">
    <name type="scientific">Actinacidiphila acididurans</name>
    <dbReference type="NCBI Taxonomy" id="2784346"/>
    <lineage>
        <taxon>Bacteria</taxon>
        <taxon>Bacillati</taxon>
        <taxon>Actinomycetota</taxon>
        <taxon>Actinomycetes</taxon>
        <taxon>Kitasatosporales</taxon>
        <taxon>Streptomycetaceae</taxon>
        <taxon>Actinacidiphila</taxon>
    </lineage>
</organism>
<keyword evidence="2" id="KW-1185">Reference proteome</keyword>
<dbReference type="EMBL" id="JADKYB010000032">
    <property type="protein sequence ID" value="MBM9510191.1"/>
    <property type="molecule type" value="Genomic_DNA"/>
</dbReference>
<reference evidence="1 2" key="1">
    <citation type="submission" date="2021-01" db="EMBL/GenBank/DDBJ databases">
        <title>Streptomyces acididurans sp. nov., isolated from a peat swamp forest soil.</title>
        <authorList>
            <person name="Chantavorakit T."/>
            <person name="Duangmal K."/>
        </authorList>
    </citation>
    <scope>NUCLEOTIDE SEQUENCE [LARGE SCALE GENOMIC DNA]</scope>
    <source>
        <strain evidence="1 2">KK5PA1</strain>
    </source>
</reference>